<dbReference type="PANTHER" id="PTHR47326:SF1">
    <property type="entry name" value="HTH PSQ-TYPE DOMAIN-CONTAINING PROTEIN"/>
    <property type="match status" value="1"/>
</dbReference>
<evidence type="ECO:0000313" key="3">
    <source>
        <dbReference type="Proteomes" id="UP000801492"/>
    </source>
</evidence>
<dbReference type="AlphaFoldDB" id="A0A8K0G1A1"/>
<comment type="caution">
    <text evidence="2">The sequence shown here is derived from an EMBL/GenBank/DDBJ whole genome shotgun (WGS) entry which is preliminary data.</text>
</comment>
<organism evidence="2 3">
    <name type="scientific">Ignelater luminosus</name>
    <name type="common">Cucubano</name>
    <name type="synonym">Pyrophorus luminosus</name>
    <dbReference type="NCBI Taxonomy" id="2038154"/>
    <lineage>
        <taxon>Eukaryota</taxon>
        <taxon>Metazoa</taxon>
        <taxon>Ecdysozoa</taxon>
        <taxon>Arthropoda</taxon>
        <taxon>Hexapoda</taxon>
        <taxon>Insecta</taxon>
        <taxon>Pterygota</taxon>
        <taxon>Neoptera</taxon>
        <taxon>Endopterygota</taxon>
        <taxon>Coleoptera</taxon>
        <taxon>Polyphaga</taxon>
        <taxon>Elateriformia</taxon>
        <taxon>Elateroidea</taxon>
        <taxon>Elateridae</taxon>
        <taxon>Agrypninae</taxon>
        <taxon>Pyrophorini</taxon>
        <taxon>Ignelater</taxon>
    </lineage>
</organism>
<dbReference type="OrthoDB" id="7787442at2759"/>
<feature type="region of interest" description="Disordered" evidence="1">
    <location>
        <begin position="268"/>
        <end position="287"/>
    </location>
</feature>
<proteinExistence type="predicted"/>
<sequence length="287" mass="33484">MASQINPPSQRQMGKIIVRKKLQVHRLTKVKIEKRKKRSWGLYRALNNGKWKKYITTDEAWFYINNVNGARRIQIYGVGWGKTKLHLIDPGAKVNSTYYINNVLKPFLTKDALRLYPDGDFVFHHDSAPSHVSKVTTEFMKDKLKFNSQEKWMPKSPDVVPMDYFVWGYMKQQLWRTKAKDVAALKRAVKRVCKDMPQELVYKALASWPKRCLKIHKNKEQKDNNCSEIEKTQVEIQLSDCDTKIHDPNYPPNQTDQKEAVDWINAADENDGSNVETENEVVVNETE</sequence>
<dbReference type="GO" id="GO:0003676">
    <property type="term" value="F:nucleic acid binding"/>
    <property type="evidence" value="ECO:0007669"/>
    <property type="project" value="InterPro"/>
</dbReference>
<dbReference type="Proteomes" id="UP000801492">
    <property type="component" value="Unassembled WGS sequence"/>
</dbReference>
<gene>
    <name evidence="2" type="ORF">ILUMI_18053</name>
</gene>
<evidence type="ECO:0008006" key="4">
    <source>
        <dbReference type="Google" id="ProtNLM"/>
    </source>
</evidence>
<dbReference type="EMBL" id="VTPC01079838">
    <property type="protein sequence ID" value="KAF2888120.1"/>
    <property type="molecule type" value="Genomic_DNA"/>
</dbReference>
<dbReference type="InterPro" id="IPR036397">
    <property type="entry name" value="RNaseH_sf"/>
</dbReference>
<evidence type="ECO:0000313" key="2">
    <source>
        <dbReference type="EMBL" id="KAF2888120.1"/>
    </source>
</evidence>
<dbReference type="PANTHER" id="PTHR47326">
    <property type="entry name" value="TRANSPOSABLE ELEMENT TC3 TRANSPOSASE-LIKE PROTEIN"/>
    <property type="match status" value="1"/>
</dbReference>
<evidence type="ECO:0000256" key="1">
    <source>
        <dbReference type="SAM" id="MobiDB-lite"/>
    </source>
</evidence>
<dbReference type="Gene3D" id="3.30.420.10">
    <property type="entry name" value="Ribonuclease H-like superfamily/Ribonuclease H"/>
    <property type="match status" value="1"/>
</dbReference>
<reference evidence="2" key="1">
    <citation type="submission" date="2019-08" db="EMBL/GenBank/DDBJ databases">
        <title>The genome of the North American firefly Photinus pyralis.</title>
        <authorList>
            <consortium name="Photinus pyralis genome working group"/>
            <person name="Fallon T.R."/>
            <person name="Sander Lower S.E."/>
            <person name="Weng J.-K."/>
        </authorList>
    </citation>
    <scope>NUCLEOTIDE SEQUENCE</scope>
    <source>
        <strain evidence="2">TRF0915ILg1</strain>
        <tissue evidence="2">Whole body</tissue>
    </source>
</reference>
<name>A0A8K0G1A1_IGNLU</name>
<accession>A0A8K0G1A1</accession>
<protein>
    <recommendedName>
        <fullName evidence="4">Transposase</fullName>
    </recommendedName>
</protein>
<feature type="compositionally biased region" description="Low complexity" evidence="1">
    <location>
        <begin position="274"/>
        <end position="287"/>
    </location>
</feature>
<keyword evidence="3" id="KW-1185">Reference proteome</keyword>